<accession>A0A0L0F3I6</accession>
<evidence type="ECO:0000313" key="2">
    <source>
        <dbReference type="Proteomes" id="UP000054560"/>
    </source>
</evidence>
<dbReference type="AlphaFoldDB" id="A0A0L0F3I6"/>
<dbReference type="RefSeq" id="XP_014145197.1">
    <property type="nucleotide sequence ID" value="XM_014289722.1"/>
</dbReference>
<gene>
    <name evidence="1" type="ORF">SARC_16169</name>
</gene>
<protein>
    <submittedName>
        <fullName evidence="1">Uncharacterized protein</fullName>
    </submittedName>
</protein>
<evidence type="ECO:0000313" key="1">
    <source>
        <dbReference type="EMBL" id="KNC71295.1"/>
    </source>
</evidence>
<dbReference type="GeneID" id="25916673"/>
<keyword evidence="2" id="KW-1185">Reference proteome</keyword>
<name>A0A0L0F3I6_9EUKA</name>
<organism evidence="1 2">
    <name type="scientific">Sphaeroforma arctica JP610</name>
    <dbReference type="NCBI Taxonomy" id="667725"/>
    <lineage>
        <taxon>Eukaryota</taxon>
        <taxon>Ichthyosporea</taxon>
        <taxon>Ichthyophonida</taxon>
        <taxon>Sphaeroforma</taxon>
    </lineage>
</organism>
<sequence>MYVYVLSLVKPYLTDYTSGFTPEVSASVGPKMDVDRDGCGVPGLWIDFGSGFEFHHAHSGSNNSGNWCSVPVLNRHICV</sequence>
<dbReference type="EMBL" id="KQ249099">
    <property type="protein sequence ID" value="KNC71295.1"/>
    <property type="molecule type" value="Genomic_DNA"/>
</dbReference>
<proteinExistence type="predicted"/>
<reference evidence="1 2" key="1">
    <citation type="submission" date="2011-02" db="EMBL/GenBank/DDBJ databases">
        <title>The Genome Sequence of Sphaeroforma arctica JP610.</title>
        <authorList>
            <consortium name="The Broad Institute Genome Sequencing Platform"/>
            <person name="Russ C."/>
            <person name="Cuomo C."/>
            <person name="Young S.K."/>
            <person name="Zeng Q."/>
            <person name="Gargeya S."/>
            <person name="Alvarado L."/>
            <person name="Berlin A."/>
            <person name="Chapman S.B."/>
            <person name="Chen Z."/>
            <person name="Freedman E."/>
            <person name="Gellesch M."/>
            <person name="Goldberg J."/>
            <person name="Griggs A."/>
            <person name="Gujja S."/>
            <person name="Heilman E."/>
            <person name="Heiman D."/>
            <person name="Howarth C."/>
            <person name="Mehta T."/>
            <person name="Neiman D."/>
            <person name="Pearson M."/>
            <person name="Roberts A."/>
            <person name="Saif S."/>
            <person name="Shea T."/>
            <person name="Shenoy N."/>
            <person name="Sisk P."/>
            <person name="Stolte C."/>
            <person name="Sykes S."/>
            <person name="White J."/>
            <person name="Yandava C."/>
            <person name="Burger G."/>
            <person name="Gray M.W."/>
            <person name="Holland P.W.H."/>
            <person name="King N."/>
            <person name="Lang F.B.F."/>
            <person name="Roger A.J."/>
            <person name="Ruiz-Trillo I."/>
            <person name="Haas B."/>
            <person name="Nusbaum C."/>
            <person name="Birren B."/>
        </authorList>
    </citation>
    <scope>NUCLEOTIDE SEQUENCE [LARGE SCALE GENOMIC DNA]</scope>
    <source>
        <strain evidence="1 2">JP610</strain>
    </source>
</reference>
<dbReference type="Proteomes" id="UP000054560">
    <property type="component" value="Unassembled WGS sequence"/>
</dbReference>